<proteinExistence type="predicted"/>
<dbReference type="Proteomes" id="UP000597338">
    <property type="component" value="Unassembled WGS sequence"/>
</dbReference>
<dbReference type="EMBL" id="BMIK01000021">
    <property type="protein sequence ID" value="GGC44496.1"/>
    <property type="molecule type" value="Genomic_DNA"/>
</dbReference>
<name>A0ABQ1MTU6_9SPHI</name>
<gene>
    <name evidence="2" type="ORF">GCM10011386_41010</name>
</gene>
<keyword evidence="3" id="KW-1185">Reference proteome</keyword>
<evidence type="ECO:0000256" key="1">
    <source>
        <dbReference type="SAM" id="SignalP"/>
    </source>
</evidence>
<reference evidence="3" key="1">
    <citation type="journal article" date="2019" name="Int. J. Syst. Evol. Microbiol.">
        <title>The Global Catalogue of Microorganisms (GCM) 10K type strain sequencing project: providing services to taxonomists for standard genome sequencing and annotation.</title>
        <authorList>
            <consortium name="The Broad Institute Genomics Platform"/>
            <consortium name="The Broad Institute Genome Sequencing Center for Infectious Disease"/>
            <person name="Wu L."/>
            <person name="Ma J."/>
        </authorList>
    </citation>
    <scope>NUCLEOTIDE SEQUENCE [LARGE SCALE GENOMIC DNA]</scope>
    <source>
        <strain evidence="3">CGMCC 1.15342</strain>
    </source>
</reference>
<comment type="caution">
    <text evidence="2">The sequence shown here is derived from an EMBL/GenBank/DDBJ whole genome shotgun (WGS) entry which is preliminary data.</text>
</comment>
<sequence>MKESRNTLNPVRLFACALLALIFSDHAIAQHGKTNHAHVGIIYPLSTNGKTAALDTNKFSLHLIAGISQQEDICLIAGVSGIVKGDAHGTLVSGVSNHVGADANGVQIAGVLNQIHGRAQGAQVAGLLNSTGDAEGVQLAGLINKAGDAGTQVAGLINIAKKVKGVQIAGLINVAEESDYPIGIVNVIKEGEMQLGFTADEQGNAMLALRSGGSVLYGLLGVGYHFGYEEARYVIEGGLGAHLVTAKAFRLNAELASAAMTNFEDGVYGRQSLRVLAGCRITPRFELFAGPTFNHLLFESDQPDIRNDRYLWKWQGDDVFNGFYFGGIVGVQFAL</sequence>
<organism evidence="2 3">
    <name type="scientific">Parapedobacter defluvii</name>
    <dbReference type="NCBI Taxonomy" id="2045106"/>
    <lineage>
        <taxon>Bacteria</taxon>
        <taxon>Pseudomonadati</taxon>
        <taxon>Bacteroidota</taxon>
        <taxon>Sphingobacteriia</taxon>
        <taxon>Sphingobacteriales</taxon>
        <taxon>Sphingobacteriaceae</taxon>
        <taxon>Parapedobacter</taxon>
    </lineage>
</organism>
<accession>A0ABQ1MTU6</accession>
<protein>
    <submittedName>
        <fullName evidence="2">Uncharacterized protein</fullName>
    </submittedName>
</protein>
<feature type="signal peptide" evidence="1">
    <location>
        <begin position="1"/>
        <end position="29"/>
    </location>
</feature>
<keyword evidence="1" id="KW-0732">Signal</keyword>
<evidence type="ECO:0000313" key="3">
    <source>
        <dbReference type="Proteomes" id="UP000597338"/>
    </source>
</evidence>
<evidence type="ECO:0000313" key="2">
    <source>
        <dbReference type="EMBL" id="GGC44496.1"/>
    </source>
</evidence>
<feature type="chain" id="PRO_5046730154" evidence="1">
    <location>
        <begin position="30"/>
        <end position="335"/>
    </location>
</feature>
<dbReference type="RefSeq" id="WP_188753329.1">
    <property type="nucleotide sequence ID" value="NZ_BMIK01000021.1"/>
</dbReference>